<dbReference type="InterPro" id="IPR051262">
    <property type="entry name" value="SMP-30/CGR1_Lactonase"/>
</dbReference>
<organism evidence="4 5">
    <name type="scientific">Streptoalloteichus tenebrarius (strain ATCC 17920 / DSM 40477 / JCM 4838 / CBS 697.72 / NBRC 16177 / NCIMB 11028 / NRRL B-12390 / A12253. 1 / ISP 5477)</name>
    <name type="common">Streptomyces tenebrarius</name>
    <dbReference type="NCBI Taxonomy" id="1933"/>
    <lineage>
        <taxon>Bacteria</taxon>
        <taxon>Bacillati</taxon>
        <taxon>Actinomycetota</taxon>
        <taxon>Actinomycetes</taxon>
        <taxon>Pseudonocardiales</taxon>
        <taxon>Pseudonocardiaceae</taxon>
        <taxon>Streptoalloteichus</taxon>
    </lineage>
</organism>
<evidence type="ECO:0000313" key="5">
    <source>
        <dbReference type="Proteomes" id="UP001205311"/>
    </source>
</evidence>
<dbReference type="SUPFAM" id="SSF63829">
    <property type="entry name" value="Calcium-dependent phosphotriesterase"/>
    <property type="match status" value="1"/>
</dbReference>
<evidence type="ECO:0000259" key="3">
    <source>
        <dbReference type="Pfam" id="PF08450"/>
    </source>
</evidence>
<dbReference type="EMBL" id="JAMTCP010000002">
    <property type="protein sequence ID" value="MCP2256786.1"/>
    <property type="molecule type" value="Genomic_DNA"/>
</dbReference>
<dbReference type="InterPro" id="IPR011042">
    <property type="entry name" value="6-blade_b-propeller_TolB-like"/>
</dbReference>
<comment type="similarity">
    <text evidence="1">Belongs to the SMP-30/CGR1 family.</text>
</comment>
<gene>
    <name evidence="4" type="ORF">LX15_000469</name>
</gene>
<dbReference type="InterPro" id="IPR013658">
    <property type="entry name" value="SGL"/>
</dbReference>
<proteinExistence type="inferred from homology"/>
<evidence type="ECO:0000313" key="4">
    <source>
        <dbReference type="EMBL" id="MCP2256786.1"/>
    </source>
</evidence>
<sequence>MKKAEVLLDGLRFAEGPRTGPDGRLYVSDFYDRHVLAVDVRTGAREVVCEVPGQPSGLGWLPDGRMLVVSMLDRTVWRLEPDGRLTPHADLSGVATFHANDMLVRPDGRAYVGNFGFDLHGLLAERGLDAVLASDAEPPTATLALVEPDGEVRPVADGLRFPNGMVALSDGTLVLAETLGLRLLAFDVAEDGSLSGRRVWADLRERLVAPDGVCVDVEDRVWVSAAVQPSALRVAAGGQVMDQVATSQNCFAVGLTGPDRRTLVCCTAPSSLPRDVAERRLGRLEVAEVDVPGV</sequence>
<comment type="caution">
    <text evidence="4">The sequence shown here is derived from an EMBL/GenBank/DDBJ whole genome shotgun (WGS) entry which is preliminary data.</text>
</comment>
<evidence type="ECO:0000256" key="2">
    <source>
        <dbReference type="ARBA" id="ARBA00022801"/>
    </source>
</evidence>
<name>A0ABT1HMP0_STRSD</name>
<dbReference type="PANTHER" id="PTHR47572:SF4">
    <property type="entry name" value="LACTONASE DRP35"/>
    <property type="match status" value="1"/>
</dbReference>
<accession>A0ABT1HMP0</accession>
<keyword evidence="2" id="KW-0378">Hydrolase</keyword>
<dbReference type="Proteomes" id="UP001205311">
    <property type="component" value="Unassembled WGS sequence"/>
</dbReference>
<keyword evidence="5" id="KW-1185">Reference proteome</keyword>
<feature type="domain" description="SMP-30/Gluconolactonase/LRE-like region" evidence="3">
    <location>
        <begin position="13"/>
        <end position="268"/>
    </location>
</feature>
<protein>
    <submittedName>
        <fullName evidence="4">Sugar lactone lactonase YvrE</fullName>
    </submittedName>
</protein>
<dbReference type="Pfam" id="PF08450">
    <property type="entry name" value="SGL"/>
    <property type="match status" value="1"/>
</dbReference>
<evidence type="ECO:0000256" key="1">
    <source>
        <dbReference type="ARBA" id="ARBA00008853"/>
    </source>
</evidence>
<dbReference type="PANTHER" id="PTHR47572">
    <property type="entry name" value="LIPOPROTEIN-RELATED"/>
    <property type="match status" value="1"/>
</dbReference>
<dbReference type="RefSeq" id="WP_253667769.1">
    <property type="nucleotide sequence ID" value="NZ_JAMTCP010000002.1"/>
</dbReference>
<dbReference type="Gene3D" id="2.120.10.30">
    <property type="entry name" value="TolB, C-terminal domain"/>
    <property type="match status" value="1"/>
</dbReference>
<reference evidence="4 5" key="1">
    <citation type="submission" date="2022-06" db="EMBL/GenBank/DDBJ databases">
        <title>Genomic Encyclopedia of Archaeal and Bacterial Type Strains, Phase II (KMG-II): from individual species to whole genera.</title>
        <authorList>
            <person name="Goeker M."/>
        </authorList>
    </citation>
    <scope>NUCLEOTIDE SEQUENCE [LARGE SCALE GENOMIC DNA]</scope>
    <source>
        <strain evidence="4 5">DSM 40477</strain>
    </source>
</reference>